<proteinExistence type="predicted"/>
<evidence type="ECO:0000313" key="2">
    <source>
        <dbReference type="EMBL" id="CAI2384954.1"/>
    </source>
</evidence>
<name>A0AAD1Y594_EUPCR</name>
<keyword evidence="1" id="KW-0175">Coiled coil</keyword>
<protein>
    <submittedName>
        <fullName evidence="2">Uncharacterized protein</fullName>
    </submittedName>
</protein>
<feature type="coiled-coil region" evidence="1">
    <location>
        <begin position="26"/>
        <end position="53"/>
    </location>
</feature>
<comment type="caution">
    <text evidence="2">The sequence shown here is derived from an EMBL/GenBank/DDBJ whole genome shotgun (WGS) entry which is preliminary data.</text>
</comment>
<dbReference type="Proteomes" id="UP001295684">
    <property type="component" value="Unassembled WGS sequence"/>
</dbReference>
<accession>A0AAD1Y594</accession>
<gene>
    <name evidence="2" type="ORF">ECRASSUSDP1_LOCUS26494</name>
</gene>
<keyword evidence="3" id="KW-1185">Reference proteome</keyword>
<organism evidence="2 3">
    <name type="scientific">Euplotes crassus</name>
    <dbReference type="NCBI Taxonomy" id="5936"/>
    <lineage>
        <taxon>Eukaryota</taxon>
        <taxon>Sar</taxon>
        <taxon>Alveolata</taxon>
        <taxon>Ciliophora</taxon>
        <taxon>Intramacronucleata</taxon>
        <taxon>Spirotrichea</taxon>
        <taxon>Hypotrichia</taxon>
        <taxon>Euplotida</taxon>
        <taxon>Euplotidae</taxon>
        <taxon>Moneuplotes</taxon>
    </lineage>
</organism>
<evidence type="ECO:0000313" key="3">
    <source>
        <dbReference type="Proteomes" id="UP001295684"/>
    </source>
</evidence>
<reference evidence="2" key="1">
    <citation type="submission" date="2023-07" db="EMBL/GenBank/DDBJ databases">
        <authorList>
            <consortium name="AG Swart"/>
            <person name="Singh M."/>
            <person name="Singh A."/>
            <person name="Seah K."/>
            <person name="Emmerich C."/>
        </authorList>
    </citation>
    <scope>NUCLEOTIDE SEQUENCE</scope>
    <source>
        <strain evidence="2">DP1</strain>
    </source>
</reference>
<dbReference type="AlphaFoldDB" id="A0AAD1Y594"/>
<sequence>MAKNTPNIRICNCRLEVKRKPHDQQFGQLKEEVKQLKEQVKVLSKKKNELKEVISAFSMEKMQSSCNDPNCFKSDKNQHLREFETQKIPCKILEVCLLIKRKKCINQRNCLRENTASGRILCLP</sequence>
<dbReference type="EMBL" id="CAMPGE010027311">
    <property type="protein sequence ID" value="CAI2384954.1"/>
    <property type="molecule type" value="Genomic_DNA"/>
</dbReference>
<evidence type="ECO:0000256" key="1">
    <source>
        <dbReference type="SAM" id="Coils"/>
    </source>
</evidence>